<evidence type="ECO:0000256" key="1">
    <source>
        <dbReference type="ARBA" id="ARBA00022475"/>
    </source>
</evidence>
<comment type="catalytic activity">
    <reaction evidence="8 9">
        <text>GTP + H2O = GDP + phosphate + H(+)</text>
        <dbReference type="Rhea" id="RHEA:19669"/>
        <dbReference type="ChEBI" id="CHEBI:15377"/>
        <dbReference type="ChEBI" id="CHEBI:15378"/>
        <dbReference type="ChEBI" id="CHEBI:37565"/>
        <dbReference type="ChEBI" id="CHEBI:43474"/>
        <dbReference type="ChEBI" id="CHEBI:58189"/>
        <dbReference type="EC" id="3.6.5.4"/>
    </reaction>
</comment>
<feature type="coiled-coil region" evidence="10">
    <location>
        <begin position="33"/>
        <end position="93"/>
    </location>
</feature>
<gene>
    <name evidence="9 12" type="primary">ftsY</name>
    <name evidence="12" type="ORF">ABGF40_03175</name>
</gene>
<evidence type="ECO:0000256" key="2">
    <source>
        <dbReference type="ARBA" id="ARBA00022490"/>
    </source>
</evidence>
<dbReference type="EMBL" id="JBFNFH010000005">
    <property type="protein sequence ID" value="MFM1524668.1"/>
    <property type="molecule type" value="Genomic_DNA"/>
</dbReference>
<dbReference type="HAMAP" id="MF_00920">
    <property type="entry name" value="FtsY"/>
    <property type="match status" value="1"/>
</dbReference>
<dbReference type="Pfam" id="PF00448">
    <property type="entry name" value="SRP54"/>
    <property type="match status" value="1"/>
</dbReference>
<keyword evidence="7 9" id="KW-0675">Receptor</keyword>
<dbReference type="InterPro" id="IPR003593">
    <property type="entry name" value="AAA+_ATPase"/>
</dbReference>
<comment type="caution">
    <text evidence="12">The sequence shown here is derived from an EMBL/GenBank/DDBJ whole genome shotgun (WGS) entry which is preliminary data.</text>
</comment>
<evidence type="ECO:0000259" key="11">
    <source>
        <dbReference type="PROSITE" id="PS00300"/>
    </source>
</evidence>
<accession>A0ABW9F682</accession>
<comment type="subunit">
    <text evidence="9">Part of the signal recognition particle protein translocation system, which is composed of SRP and FtsY.</text>
</comment>
<keyword evidence="3 9" id="KW-0547">Nucleotide-binding</keyword>
<proteinExistence type="inferred from homology"/>
<dbReference type="SUPFAM" id="SSF52540">
    <property type="entry name" value="P-loop containing nucleoside triphosphate hydrolases"/>
    <property type="match status" value="1"/>
</dbReference>
<comment type="similarity">
    <text evidence="9">Belongs to the GTP-binding SRP family. FtsY subfamily.</text>
</comment>
<keyword evidence="13" id="KW-1185">Reference proteome</keyword>
<dbReference type="Gene3D" id="1.20.120.140">
    <property type="entry name" value="Signal recognition particle SRP54, nucleotide-binding domain"/>
    <property type="match status" value="1"/>
</dbReference>
<evidence type="ECO:0000256" key="4">
    <source>
        <dbReference type="ARBA" id="ARBA00022801"/>
    </source>
</evidence>
<dbReference type="InterPro" id="IPR000897">
    <property type="entry name" value="SRP54_GTPase_dom"/>
</dbReference>
<keyword evidence="5 9" id="KW-0342">GTP-binding</keyword>
<keyword evidence="6 9" id="KW-0472">Membrane</keyword>
<dbReference type="Gene3D" id="3.40.50.300">
    <property type="entry name" value="P-loop containing nucleotide triphosphate hydrolases"/>
    <property type="match status" value="1"/>
</dbReference>
<evidence type="ECO:0000256" key="6">
    <source>
        <dbReference type="ARBA" id="ARBA00023136"/>
    </source>
</evidence>
<protein>
    <recommendedName>
        <fullName evidence="9">Signal recognition particle receptor FtsY</fullName>
        <shortName evidence="9">SRP receptor</shortName>
        <ecNumber evidence="9">3.6.5.4</ecNumber>
    </recommendedName>
</protein>
<dbReference type="InterPro" id="IPR027417">
    <property type="entry name" value="P-loop_NTPase"/>
</dbReference>
<evidence type="ECO:0000256" key="5">
    <source>
        <dbReference type="ARBA" id="ARBA00023134"/>
    </source>
</evidence>
<keyword evidence="10" id="KW-0175">Coiled coil</keyword>
<keyword evidence="4 9" id="KW-0378">Hydrolase</keyword>
<dbReference type="InterPro" id="IPR004390">
    <property type="entry name" value="SR_rcpt_FtsY"/>
</dbReference>
<dbReference type="SUPFAM" id="SSF47364">
    <property type="entry name" value="Domain of the SRP/SRP receptor G-proteins"/>
    <property type="match status" value="1"/>
</dbReference>
<dbReference type="SMART" id="SM00382">
    <property type="entry name" value="AAA"/>
    <property type="match status" value="1"/>
</dbReference>
<evidence type="ECO:0000256" key="8">
    <source>
        <dbReference type="ARBA" id="ARBA00048027"/>
    </source>
</evidence>
<dbReference type="InterPro" id="IPR036225">
    <property type="entry name" value="SRP/SRP_N"/>
</dbReference>
<feature type="binding site" evidence="9">
    <location>
        <begin position="349"/>
        <end position="353"/>
    </location>
    <ligand>
        <name>GTP</name>
        <dbReference type="ChEBI" id="CHEBI:37565"/>
    </ligand>
</feature>
<keyword evidence="1 9" id="KW-1003">Cell membrane</keyword>
<dbReference type="CDD" id="cd17874">
    <property type="entry name" value="FtsY"/>
    <property type="match status" value="1"/>
</dbReference>
<reference evidence="12 13" key="1">
    <citation type="journal article" date="2024" name="Front. Microbiol.">
        <title>Pangenomic and biochemical analyses of Helcococcus ovis reveal widespread tetracycline resistance and a novel bacterial species, Helcococcus bovis.</title>
        <authorList>
            <person name="Cunha F."/>
            <person name="Zhai Y."/>
            <person name="Casaro S."/>
            <person name="Jones K.L."/>
            <person name="Hernandez M."/>
            <person name="Bisinotto R.S."/>
            <person name="Kariyawasam S."/>
            <person name="Brown M.B."/>
            <person name="Phillips A."/>
            <person name="Jeong K.C."/>
            <person name="Galvao K.N."/>
        </authorList>
    </citation>
    <scope>NUCLEOTIDE SEQUENCE [LARGE SCALE GENOMIC DNA]</scope>
    <source>
        <strain evidence="12 13">KG197</strain>
    </source>
</reference>
<feature type="binding site" evidence="9">
    <location>
        <begin position="267"/>
        <end position="274"/>
    </location>
    <ligand>
        <name>GTP</name>
        <dbReference type="ChEBI" id="CHEBI:37565"/>
    </ligand>
</feature>
<evidence type="ECO:0000256" key="3">
    <source>
        <dbReference type="ARBA" id="ARBA00022741"/>
    </source>
</evidence>
<evidence type="ECO:0000256" key="7">
    <source>
        <dbReference type="ARBA" id="ARBA00023170"/>
    </source>
</evidence>
<dbReference type="Pfam" id="PF02881">
    <property type="entry name" value="SRP54_N"/>
    <property type="match status" value="1"/>
</dbReference>
<dbReference type="PANTHER" id="PTHR43134:SF1">
    <property type="entry name" value="SIGNAL RECOGNITION PARTICLE RECEPTOR SUBUNIT ALPHA"/>
    <property type="match status" value="1"/>
</dbReference>
<evidence type="ECO:0000256" key="10">
    <source>
        <dbReference type="SAM" id="Coils"/>
    </source>
</evidence>
<dbReference type="InterPro" id="IPR042101">
    <property type="entry name" value="SRP54_N_sf"/>
</dbReference>
<sequence length="463" mass="52644">MFKKFFEKFKNKNEQDIEFKEEIKVEVSEEEHIEKVENLIEHSMDKVKELENSSEESENNIEKDIENLEEEVIETVENDIEHSLEKVNKLQENSEIETVEENFSEEPKVIKEEKNFIGESKVVEEGMKESVFEKEVLDEIIIHDEIVEELKEEPKKKGFLERLKSGLFKTRDAMNSAIDNLINGKAKIDDDLYDELEEIMISADMGVETTVNVIEELREIVSDNHIRDPKMIKVELEKILRNKLRENNKDNSLNILDGKQTVILVIGVNGVGKTTTIGKLAYNLQKEGKSVILAAADTFRAAAIEQLKEWSERVNVELISSNEGSDPASVVYDAIKSQKAKNKDVLIIDTAGRLHNKVNLMNELEKINRIISREHPEANKESLLVLDATTGQNALFQAKEFNKVTNITGLVLTKLDGTAKGGVVFPLQVENNVPVKYIGIGEKAENLEKFDSEKFVDALFDVK</sequence>
<comment type="function">
    <text evidence="9">Involved in targeting and insertion of nascent membrane proteins into the cytoplasmic membrane. Acts as a receptor for the complex formed by the signal recognition particle (SRP) and the ribosome-nascent chain (RNC).</text>
</comment>
<dbReference type="InterPro" id="IPR013822">
    <property type="entry name" value="Signal_recog_particl_SRP54_hlx"/>
</dbReference>
<evidence type="ECO:0000256" key="9">
    <source>
        <dbReference type="HAMAP-Rule" id="MF_00920"/>
    </source>
</evidence>
<dbReference type="EC" id="3.6.5.4" evidence="9"/>
<feature type="domain" description="SRP54-type proteins GTP-binding" evidence="11">
    <location>
        <begin position="434"/>
        <end position="447"/>
    </location>
</feature>
<dbReference type="NCBIfam" id="TIGR00064">
    <property type="entry name" value="ftsY"/>
    <property type="match status" value="1"/>
</dbReference>
<evidence type="ECO:0000313" key="12">
    <source>
        <dbReference type="EMBL" id="MFM1524668.1"/>
    </source>
</evidence>
<dbReference type="PANTHER" id="PTHR43134">
    <property type="entry name" value="SIGNAL RECOGNITION PARTICLE RECEPTOR SUBUNIT ALPHA"/>
    <property type="match status" value="1"/>
</dbReference>
<evidence type="ECO:0000313" key="13">
    <source>
        <dbReference type="Proteomes" id="UP001629536"/>
    </source>
</evidence>
<dbReference type="RefSeq" id="WP_408126399.1">
    <property type="nucleotide sequence ID" value="NZ_JBFNFH010000005.1"/>
</dbReference>
<dbReference type="SMART" id="SM00963">
    <property type="entry name" value="SRP54_N"/>
    <property type="match status" value="1"/>
</dbReference>
<dbReference type="PROSITE" id="PS00300">
    <property type="entry name" value="SRP54"/>
    <property type="match status" value="1"/>
</dbReference>
<feature type="binding site" evidence="9">
    <location>
        <begin position="413"/>
        <end position="416"/>
    </location>
    <ligand>
        <name>GTP</name>
        <dbReference type="ChEBI" id="CHEBI:37565"/>
    </ligand>
</feature>
<keyword evidence="2 9" id="KW-0963">Cytoplasm</keyword>
<name>A0ABW9F682_9FIRM</name>
<dbReference type="Proteomes" id="UP001629536">
    <property type="component" value="Unassembled WGS sequence"/>
</dbReference>
<comment type="subcellular location">
    <subcellularLocation>
        <location evidence="9">Cell membrane</location>
        <topology evidence="9">Peripheral membrane protein</topology>
        <orientation evidence="9">Cytoplasmic side</orientation>
    </subcellularLocation>
    <subcellularLocation>
        <location evidence="9">Cytoplasm</location>
    </subcellularLocation>
</comment>
<dbReference type="SMART" id="SM00962">
    <property type="entry name" value="SRP54"/>
    <property type="match status" value="1"/>
</dbReference>
<organism evidence="12 13">
    <name type="scientific">Helcococcus bovis</name>
    <dbReference type="NCBI Taxonomy" id="3153252"/>
    <lineage>
        <taxon>Bacteria</taxon>
        <taxon>Bacillati</taxon>
        <taxon>Bacillota</taxon>
        <taxon>Tissierellia</taxon>
        <taxon>Tissierellales</taxon>
        <taxon>Peptoniphilaceae</taxon>
        <taxon>Helcococcus</taxon>
    </lineage>
</organism>